<dbReference type="Gene3D" id="4.10.60.10">
    <property type="entry name" value="Zinc finger, CCHC-type"/>
    <property type="match status" value="4"/>
</dbReference>
<evidence type="ECO:0000259" key="3">
    <source>
        <dbReference type="PROSITE" id="PS50158"/>
    </source>
</evidence>
<proteinExistence type="predicted"/>
<dbReference type="InterPro" id="IPR051714">
    <property type="entry name" value="Znf_CCHC_NABP"/>
</dbReference>
<dbReference type="AlphaFoldDB" id="W9YAK1"/>
<dbReference type="eggNOG" id="KOG3070">
    <property type="taxonomic scope" value="Eukaryota"/>
</dbReference>
<dbReference type="OrthoDB" id="8026949at2759"/>
<dbReference type="Proteomes" id="UP000019478">
    <property type="component" value="Unassembled WGS sequence"/>
</dbReference>
<feature type="domain" description="CCHC-type" evidence="3">
    <location>
        <begin position="283"/>
        <end position="298"/>
    </location>
</feature>
<dbReference type="EMBL" id="AMGY01000002">
    <property type="protein sequence ID" value="EXJ89847.1"/>
    <property type="molecule type" value="Genomic_DNA"/>
</dbReference>
<dbReference type="PROSITE" id="PS50158">
    <property type="entry name" value="ZF_CCHC"/>
    <property type="match status" value="4"/>
</dbReference>
<dbReference type="GeneID" id="19167044"/>
<dbReference type="GO" id="GO:0003676">
    <property type="term" value="F:nucleic acid binding"/>
    <property type="evidence" value="ECO:0007669"/>
    <property type="project" value="InterPro"/>
</dbReference>
<accession>W9YAK1</accession>
<dbReference type="RefSeq" id="XP_007731244.1">
    <property type="nucleotide sequence ID" value="XM_007733054.1"/>
</dbReference>
<keyword evidence="1" id="KW-0479">Metal-binding</keyword>
<evidence type="ECO:0000313" key="4">
    <source>
        <dbReference type="EMBL" id="EXJ89847.1"/>
    </source>
</evidence>
<evidence type="ECO:0000256" key="1">
    <source>
        <dbReference type="PROSITE-ProRule" id="PRU00047"/>
    </source>
</evidence>
<keyword evidence="1" id="KW-0862">Zinc</keyword>
<dbReference type="PANTHER" id="PTHR23002">
    <property type="entry name" value="ZINC FINGER CCHC DOMAIN CONTAINING PROTEIN"/>
    <property type="match status" value="1"/>
</dbReference>
<feature type="domain" description="CCHC-type" evidence="3">
    <location>
        <begin position="189"/>
        <end position="205"/>
    </location>
</feature>
<reference evidence="4 5" key="1">
    <citation type="submission" date="2013-03" db="EMBL/GenBank/DDBJ databases">
        <title>The Genome Sequence of Capronia epimyces CBS 606.96.</title>
        <authorList>
            <consortium name="The Broad Institute Genomics Platform"/>
            <person name="Cuomo C."/>
            <person name="de Hoog S."/>
            <person name="Gorbushina A."/>
            <person name="Walker B."/>
            <person name="Young S.K."/>
            <person name="Zeng Q."/>
            <person name="Gargeya S."/>
            <person name="Fitzgerald M."/>
            <person name="Haas B."/>
            <person name="Abouelleil A."/>
            <person name="Allen A.W."/>
            <person name="Alvarado L."/>
            <person name="Arachchi H.M."/>
            <person name="Berlin A.M."/>
            <person name="Chapman S.B."/>
            <person name="Gainer-Dewar J."/>
            <person name="Goldberg J."/>
            <person name="Griggs A."/>
            <person name="Gujja S."/>
            <person name="Hansen M."/>
            <person name="Howarth C."/>
            <person name="Imamovic A."/>
            <person name="Ireland A."/>
            <person name="Larimer J."/>
            <person name="McCowan C."/>
            <person name="Murphy C."/>
            <person name="Pearson M."/>
            <person name="Poon T.W."/>
            <person name="Priest M."/>
            <person name="Roberts A."/>
            <person name="Saif S."/>
            <person name="Shea T."/>
            <person name="Sisk P."/>
            <person name="Sykes S."/>
            <person name="Wortman J."/>
            <person name="Nusbaum C."/>
            <person name="Birren B."/>
        </authorList>
    </citation>
    <scope>NUCLEOTIDE SEQUENCE [LARGE SCALE GENOMIC DNA]</scope>
    <source>
        <strain evidence="4 5">CBS 606.96</strain>
    </source>
</reference>
<dbReference type="SUPFAM" id="SSF57756">
    <property type="entry name" value="Retrovirus zinc finger-like domains"/>
    <property type="match status" value="4"/>
</dbReference>
<dbReference type="HOGENOM" id="CLU_024213_0_0_1"/>
<feature type="domain" description="CCHC-type" evidence="3">
    <location>
        <begin position="217"/>
        <end position="232"/>
    </location>
</feature>
<protein>
    <recommendedName>
        <fullName evidence="3">CCHC-type domain-containing protein</fullName>
    </recommendedName>
</protein>
<dbReference type="GO" id="GO:0008270">
    <property type="term" value="F:zinc ion binding"/>
    <property type="evidence" value="ECO:0007669"/>
    <property type="project" value="UniProtKB-KW"/>
</dbReference>
<dbReference type="InterPro" id="IPR036875">
    <property type="entry name" value="Znf_CCHC_sf"/>
</dbReference>
<feature type="region of interest" description="Disordered" evidence="2">
    <location>
        <begin position="354"/>
        <end position="405"/>
    </location>
</feature>
<dbReference type="InterPro" id="IPR001878">
    <property type="entry name" value="Znf_CCHC"/>
</dbReference>
<feature type="domain" description="CCHC-type" evidence="3">
    <location>
        <begin position="262"/>
        <end position="277"/>
    </location>
</feature>
<gene>
    <name evidence="4" type="ORF">A1O3_02914</name>
</gene>
<keyword evidence="5" id="KW-1185">Reference proteome</keyword>
<keyword evidence="1" id="KW-0863">Zinc-finger</keyword>
<dbReference type="STRING" id="1182542.W9YAK1"/>
<evidence type="ECO:0000256" key="2">
    <source>
        <dbReference type="SAM" id="MobiDB-lite"/>
    </source>
</evidence>
<organism evidence="4 5">
    <name type="scientific">Capronia epimyces CBS 606.96</name>
    <dbReference type="NCBI Taxonomy" id="1182542"/>
    <lineage>
        <taxon>Eukaryota</taxon>
        <taxon>Fungi</taxon>
        <taxon>Dikarya</taxon>
        <taxon>Ascomycota</taxon>
        <taxon>Pezizomycotina</taxon>
        <taxon>Eurotiomycetes</taxon>
        <taxon>Chaetothyriomycetidae</taxon>
        <taxon>Chaetothyriales</taxon>
        <taxon>Herpotrichiellaceae</taxon>
        <taxon>Capronia</taxon>
    </lineage>
</organism>
<name>W9YAK1_9EURO</name>
<dbReference type="Pfam" id="PF00098">
    <property type="entry name" value="zf-CCHC"/>
    <property type="match status" value="5"/>
</dbReference>
<dbReference type="SMART" id="SM00343">
    <property type="entry name" value="ZnF_C2HC"/>
    <property type="match status" value="7"/>
</dbReference>
<evidence type="ECO:0000313" key="5">
    <source>
        <dbReference type="Proteomes" id="UP000019478"/>
    </source>
</evidence>
<comment type="caution">
    <text evidence="4">The sequence shown here is derived from an EMBL/GenBank/DDBJ whole genome shotgun (WGS) entry which is preliminary data.</text>
</comment>
<sequence length="405" mass="45027">MPELTLVPGHMVSDCPTYVEKCKNCHQEGACFGHSYPHYFFLTQLSGTGHNAIDCKNPKLIDNHRVAEKSETEAWELLKQASDERDIGDFKDAVQILSKAAPDYTYPRLEKEFRKQGLAIYLIAMEKDIGDTWTNVNLQGEIGKKYSVSYFTSDKPQRPTLVDKWPASPEENMNRLADAGIPLDRGVDKCHNCERVGHKTKDCPDERITREQVTVTCYLCGEAGHRVRDCTQERKKAGRACRICESEDHIAKDCPNREKKACRNCGSEDHLARECPDREKRTCRKCGEEDHIARDCTNAPKRTCNICDAEDHLARECPQKDEAGPRPRKDWSQVVCSICEKKGHGRARCPQAAAGENANAETDAEAAAGGGWDTTQNSSSAQASWEQAEASTLAAPVAAPAASAW</sequence>